<evidence type="ECO:0000313" key="1">
    <source>
        <dbReference type="EMBL" id="QUT06365.1"/>
    </source>
</evidence>
<dbReference type="AlphaFoldDB" id="A0A975K7U5"/>
<dbReference type="KEGG" id="spph:KFK14_02470"/>
<name>A0A975K7U5_9SPHN</name>
<dbReference type="RefSeq" id="WP_212609750.1">
    <property type="nucleotide sequence ID" value="NZ_CP073910.1"/>
</dbReference>
<dbReference type="Proteomes" id="UP000681425">
    <property type="component" value="Chromosome"/>
</dbReference>
<sequence>MTALAPFDIDAAGQPQFTAPIPARPAAPATTFTAAVTAHPLPAFLFSARGKLPITVMDFAEDGVIAKGAKQPPCDSYALLVRNGVKVPAIVSWIEDGRFRLDFEEPLADPRKQAAFRGIGRGIGRAGADLH</sequence>
<gene>
    <name evidence="1" type="ORF">KFK14_02470</name>
</gene>
<organism evidence="1 2">
    <name type="scientific">Sphingobium phenoxybenzoativorans</name>
    <dbReference type="NCBI Taxonomy" id="1592790"/>
    <lineage>
        <taxon>Bacteria</taxon>
        <taxon>Pseudomonadati</taxon>
        <taxon>Pseudomonadota</taxon>
        <taxon>Alphaproteobacteria</taxon>
        <taxon>Sphingomonadales</taxon>
        <taxon>Sphingomonadaceae</taxon>
        <taxon>Sphingobium</taxon>
    </lineage>
</organism>
<evidence type="ECO:0000313" key="2">
    <source>
        <dbReference type="Proteomes" id="UP000681425"/>
    </source>
</evidence>
<dbReference type="EMBL" id="CP073910">
    <property type="protein sequence ID" value="QUT06365.1"/>
    <property type="molecule type" value="Genomic_DNA"/>
</dbReference>
<proteinExistence type="predicted"/>
<protein>
    <submittedName>
        <fullName evidence="1">Uncharacterized protein</fullName>
    </submittedName>
</protein>
<keyword evidence="2" id="KW-1185">Reference proteome</keyword>
<reference evidence="1" key="1">
    <citation type="submission" date="2021-04" db="EMBL/GenBank/DDBJ databases">
        <title>Isolation of p-tert-butylphenol degrading bacteria Sphingobium phenoxybenzoativorans Tas13 from active sludge.</title>
        <authorList>
            <person name="Li Y."/>
        </authorList>
    </citation>
    <scope>NUCLEOTIDE SEQUENCE</scope>
    <source>
        <strain evidence="1">Tas13</strain>
    </source>
</reference>
<accession>A0A975K7U5</accession>